<evidence type="ECO:0000313" key="3">
    <source>
        <dbReference type="EMBL" id="SFR53356.1"/>
    </source>
</evidence>
<dbReference type="CDD" id="cd00077">
    <property type="entry name" value="HDc"/>
    <property type="match status" value="1"/>
</dbReference>
<proteinExistence type="predicted"/>
<gene>
    <name evidence="3" type="ORF">SAMN05216203_1206</name>
</gene>
<evidence type="ECO:0000259" key="2">
    <source>
        <dbReference type="PROSITE" id="PS51832"/>
    </source>
</evidence>
<feature type="region of interest" description="Disordered" evidence="1">
    <location>
        <begin position="420"/>
        <end position="442"/>
    </location>
</feature>
<feature type="domain" description="HD-GYP" evidence="2">
    <location>
        <begin position="151"/>
        <end position="347"/>
    </location>
</feature>
<dbReference type="Proteomes" id="UP000198644">
    <property type="component" value="Unassembled WGS sequence"/>
</dbReference>
<feature type="compositionally biased region" description="Polar residues" evidence="1">
    <location>
        <begin position="15"/>
        <end position="26"/>
    </location>
</feature>
<evidence type="ECO:0000256" key="1">
    <source>
        <dbReference type="SAM" id="MobiDB-lite"/>
    </source>
</evidence>
<protein>
    <submittedName>
        <fullName evidence="3">HD-GYP domain, c-di-GMP phosphodiesterase class II (Or its inactivated variant)</fullName>
    </submittedName>
</protein>
<dbReference type="PANTHER" id="PTHR43155:SF2">
    <property type="entry name" value="CYCLIC DI-GMP PHOSPHODIESTERASE PA4108"/>
    <property type="match status" value="1"/>
</dbReference>
<dbReference type="EMBL" id="FOYW01000001">
    <property type="protein sequence ID" value="SFR53356.1"/>
    <property type="molecule type" value="Genomic_DNA"/>
</dbReference>
<dbReference type="InterPro" id="IPR021812">
    <property type="entry name" value="DUF3391"/>
</dbReference>
<accession>A0A1I6HFS8</accession>
<dbReference type="Pfam" id="PF11871">
    <property type="entry name" value="DUF3391"/>
    <property type="match status" value="1"/>
</dbReference>
<dbReference type="InterPro" id="IPR037522">
    <property type="entry name" value="HD_GYP_dom"/>
</dbReference>
<dbReference type="Gene3D" id="1.10.3210.10">
    <property type="entry name" value="Hypothetical protein af1432"/>
    <property type="match status" value="1"/>
</dbReference>
<dbReference type="GO" id="GO:0008081">
    <property type="term" value="F:phosphoric diester hydrolase activity"/>
    <property type="evidence" value="ECO:0007669"/>
    <property type="project" value="UniProtKB-ARBA"/>
</dbReference>
<dbReference type="SMART" id="SM00471">
    <property type="entry name" value="HDc"/>
    <property type="match status" value="1"/>
</dbReference>
<dbReference type="PANTHER" id="PTHR43155">
    <property type="entry name" value="CYCLIC DI-GMP PHOSPHODIESTERASE PA4108-RELATED"/>
    <property type="match status" value="1"/>
</dbReference>
<dbReference type="RefSeq" id="WP_092009777.1">
    <property type="nucleotide sequence ID" value="NZ_FOYW01000001.1"/>
</dbReference>
<sequence length="442" mass="48370">MSLFGRSKPGKKTARTVQSARQREIPSSQAKLGMRIVALDRPWDEVPVLFQNFVVENVEQLEILRSYCQMVTVEETGGLLQSGESGAFRPPLPEPERPTLTELKPLSDELANARKQYGRASIYMDDLLGKVSRGESFSVEGAREVVRNCINSIANNPNAMFWLTRIRHQDAYTAEHCVRVGILAITFGRYLGMAGPELETLGLCGMLHDVGKMRIPPAVLNKPGALDPEEWRIMRQHSRFGFELLGSGHKLEPEVLAATLSHHERLDGKGYPEGLVASHISQPTRIITIVDAYDAMTSDRAYRKGIPSAEAMSVLYRNRGPQFDAELVEAFIRMIGIYPAGSLVELNSGEIAIVLAASPCQKLSPVVELVLDASGHLCEPRVLNLSQGPSTTDGQAYAISRALPDGVEGFDLAEHIRRQAALDSSPDTSAPAGQDTIPPAPR</sequence>
<organism evidence="3 4">
    <name type="scientific">Marinobacter daqiaonensis</name>
    <dbReference type="NCBI Taxonomy" id="650891"/>
    <lineage>
        <taxon>Bacteria</taxon>
        <taxon>Pseudomonadati</taxon>
        <taxon>Pseudomonadota</taxon>
        <taxon>Gammaproteobacteria</taxon>
        <taxon>Pseudomonadales</taxon>
        <taxon>Marinobacteraceae</taxon>
        <taxon>Marinobacter</taxon>
    </lineage>
</organism>
<dbReference type="InterPro" id="IPR003607">
    <property type="entry name" value="HD/PDEase_dom"/>
</dbReference>
<reference evidence="3 4" key="1">
    <citation type="submission" date="2016-10" db="EMBL/GenBank/DDBJ databases">
        <authorList>
            <person name="de Groot N.N."/>
        </authorList>
    </citation>
    <scope>NUCLEOTIDE SEQUENCE [LARGE SCALE GENOMIC DNA]</scope>
    <source>
        <strain evidence="3 4">CGMCC 1.9167</strain>
    </source>
</reference>
<dbReference type="OrthoDB" id="9764808at2"/>
<feature type="region of interest" description="Disordered" evidence="1">
    <location>
        <begin position="1"/>
        <end position="26"/>
    </location>
</feature>
<keyword evidence="4" id="KW-1185">Reference proteome</keyword>
<evidence type="ECO:0000313" key="4">
    <source>
        <dbReference type="Proteomes" id="UP000198644"/>
    </source>
</evidence>
<name>A0A1I6HFS8_9GAMM</name>
<dbReference type="STRING" id="650891.SAMN05216203_1206"/>
<dbReference type="SUPFAM" id="SSF109604">
    <property type="entry name" value="HD-domain/PDEase-like"/>
    <property type="match status" value="1"/>
</dbReference>
<dbReference type="AlphaFoldDB" id="A0A1I6HFS8"/>
<dbReference type="PROSITE" id="PS51832">
    <property type="entry name" value="HD_GYP"/>
    <property type="match status" value="1"/>
</dbReference>
<dbReference type="Pfam" id="PF13487">
    <property type="entry name" value="HD_5"/>
    <property type="match status" value="1"/>
</dbReference>